<organism evidence="2 3">
    <name type="scientific">Alouatta guariba papillomavirus 1</name>
    <dbReference type="NCBI Taxonomy" id="1784959"/>
    <lineage>
        <taxon>Viruses</taxon>
        <taxon>Monodnaviria</taxon>
        <taxon>Shotokuvirae</taxon>
        <taxon>Cossaviricota</taxon>
        <taxon>Papovaviricetes</taxon>
        <taxon>Zurhausenvirales</taxon>
        <taxon>Papillomaviridae</taxon>
        <taxon>Firstpapillomavirinae</taxon>
        <taxon>Dyoomikronpapillomavirus</taxon>
        <taxon>Dyoomikronpapillomavirus 1</taxon>
    </lineage>
</organism>
<evidence type="ECO:0000313" key="2">
    <source>
        <dbReference type="EMBL" id="AMB19789.1"/>
    </source>
</evidence>
<dbReference type="Proteomes" id="UP000152274">
    <property type="component" value="Genome"/>
</dbReference>
<feature type="compositionally biased region" description="Pro residues" evidence="1">
    <location>
        <begin position="59"/>
        <end position="95"/>
    </location>
</feature>
<feature type="compositionally biased region" description="Pro residues" evidence="1">
    <location>
        <begin position="31"/>
        <end position="50"/>
    </location>
</feature>
<name>A0A140CC07_9PAPI</name>
<sequence>MCLAPPARTRYPLLDLLTSPPGHPARHPTHIPEPPPPCSAQRPPAPPQRPSGPGGQDQHPPPAPAPFQEPLPTPPPSPSTVWTPPTPSSPDPCPSLPSGASAEGYIEVDAATARGTRVTITGQTVIIKLHL</sequence>
<evidence type="ECO:0000256" key="1">
    <source>
        <dbReference type="SAM" id="MobiDB-lite"/>
    </source>
</evidence>
<gene>
    <name evidence="2" type="primary">E4</name>
</gene>
<feature type="region of interest" description="Disordered" evidence="1">
    <location>
        <begin position="1"/>
        <end position="101"/>
    </location>
</feature>
<proteinExistence type="predicted"/>
<reference evidence="2 3" key="1">
    <citation type="submission" date="2015-02" db="EMBL/GenBank/DDBJ databases">
        <title>Detection of a new non-human papillomavirus from South American Alouatta guariba clamitans.</title>
        <authorList>
            <person name="Silvestre R.V.D."/>
            <person name="Souza A.B."/>
            <person name="Sousa E.C.Jr."/>
            <person name="Silva A.K."/>
            <person name="Mello W.A."/>
            <person name="Nunes M.T."/>
            <person name="Vianez J.L.S.G.Jr."/>
            <person name="Cardoso J.F."/>
            <person name="Vasconcelos J.M."/>
            <person name="Oliveira L.F."/>
            <person name="Silva S.P."/>
            <person name="Silva A.M.J."/>
            <person name="Fries B.G."/>
            <person name="Summa M.E.L."/>
            <person name="Sa L.R.M."/>
        </authorList>
    </citation>
    <scope>NUCLEOTIDE SEQUENCE [LARGE SCALE GENOMIC DNA]</scope>
    <source>
        <strain evidence="2">AgPV1_PPV05_SP</strain>
    </source>
</reference>
<evidence type="ECO:0000313" key="3">
    <source>
        <dbReference type="Proteomes" id="UP000152274"/>
    </source>
</evidence>
<protein>
    <submittedName>
        <fullName evidence="2">Early protein E4</fullName>
    </submittedName>
</protein>
<dbReference type="EMBL" id="KP861981">
    <property type="protein sequence ID" value="AMB19789.1"/>
    <property type="molecule type" value="Genomic_DNA"/>
</dbReference>
<accession>A0A140CC07</accession>